<feature type="domain" description="C2H2-type" evidence="9">
    <location>
        <begin position="410"/>
        <end position="437"/>
    </location>
</feature>
<keyword evidence="2" id="KW-0677">Repeat</keyword>
<reference evidence="14" key="1">
    <citation type="journal article" date="2014" name="PLoS ONE">
        <title>Transcriptome-Based Identification of ABC Transporters in the Western Tarnished Plant Bug Lygus hesperus.</title>
        <authorList>
            <person name="Hull J.J."/>
            <person name="Chaney K."/>
            <person name="Geib S.M."/>
            <person name="Fabrick J.A."/>
            <person name="Brent C.S."/>
            <person name="Walsh D."/>
            <person name="Lavine L.C."/>
        </authorList>
    </citation>
    <scope>NUCLEOTIDE SEQUENCE</scope>
</reference>
<dbReference type="InterPro" id="IPR036236">
    <property type="entry name" value="Znf_C2H2_sf"/>
</dbReference>
<dbReference type="PROSITE" id="PS00028">
    <property type="entry name" value="ZINC_FINGER_C2H2_1"/>
    <property type="match status" value="1"/>
</dbReference>
<keyword evidence="1" id="KW-0479">Metal-binding</keyword>
<evidence type="ECO:0000313" key="12">
    <source>
        <dbReference type="EMBL" id="JAG39399.1"/>
    </source>
</evidence>
<dbReference type="Gene3D" id="3.30.160.60">
    <property type="entry name" value="Classic Zinc Finger"/>
    <property type="match status" value="5"/>
</dbReference>
<evidence type="ECO:0000313" key="11">
    <source>
        <dbReference type="EMBL" id="JAG39398.1"/>
    </source>
</evidence>
<proteinExistence type="predicted"/>
<feature type="domain" description="C2H2-type" evidence="9">
    <location>
        <begin position="382"/>
        <end position="409"/>
    </location>
</feature>
<dbReference type="EMBL" id="GBHO01004201">
    <property type="protein sequence ID" value="JAG39403.1"/>
    <property type="molecule type" value="Transcribed_RNA"/>
</dbReference>
<evidence type="ECO:0000313" key="16">
    <source>
        <dbReference type="EMBL" id="JAG39403.1"/>
    </source>
</evidence>
<dbReference type="SUPFAM" id="SSF57716">
    <property type="entry name" value="Glucocorticoid receptor-like (DNA-binding domain)"/>
    <property type="match status" value="1"/>
</dbReference>
<evidence type="ECO:0000256" key="5">
    <source>
        <dbReference type="ARBA" id="ARBA00023125"/>
    </source>
</evidence>
<dbReference type="EMBL" id="GBHO01004203">
    <property type="protein sequence ID" value="JAG39401.1"/>
    <property type="molecule type" value="Transcribed_RNA"/>
</dbReference>
<name>A0A0A9Z697_LYGHE</name>
<keyword evidence="5 7" id="KW-0238">DNA-binding</keyword>
<feature type="region of interest" description="Disordered" evidence="8">
    <location>
        <begin position="81"/>
        <end position="173"/>
    </location>
</feature>
<dbReference type="InterPro" id="IPR038441">
    <property type="entry name" value="THAP_Znf_sf"/>
</dbReference>
<evidence type="ECO:0000256" key="1">
    <source>
        <dbReference type="ARBA" id="ARBA00022723"/>
    </source>
</evidence>
<dbReference type="PROSITE" id="PS50157">
    <property type="entry name" value="ZINC_FINGER_C2H2_2"/>
    <property type="match status" value="6"/>
</dbReference>
<evidence type="ECO:0000256" key="4">
    <source>
        <dbReference type="ARBA" id="ARBA00022833"/>
    </source>
</evidence>
<evidence type="ECO:0000259" key="9">
    <source>
        <dbReference type="PROSITE" id="PS50157"/>
    </source>
</evidence>
<dbReference type="PROSITE" id="PS50950">
    <property type="entry name" value="ZF_THAP"/>
    <property type="match status" value="1"/>
</dbReference>
<dbReference type="InterPro" id="IPR013087">
    <property type="entry name" value="Znf_C2H2_type"/>
</dbReference>
<evidence type="ECO:0000313" key="15">
    <source>
        <dbReference type="EMBL" id="JAG39402.1"/>
    </source>
</evidence>
<reference evidence="14" key="2">
    <citation type="submission" date="2014-07" db="EMBL/GenBank/DDBJ databases">
        <authorList>
            <person name="Hull J."/>
        </authorList>
    </citation>
    <scope>NUCLEOTIDE SEQUENCE</scope>
</reference>
<dbReference type="EMBL" id="GBHO01004202">
    <property type="protein sequence ID" value="JAG39402.1"/>
    <property type="molecule type" value="Transcribed_RNA"/>
</dbReference>
<evidence type="ECO:0000256" key="7">
    <source>
        <dbReference type="PROSITE-ProRule" id="PRU00309"/>
    </source>
</evidence>
<dbReference type="GO" id="GO:0008270">
    <property type="term" value="F:zinc ion binding"/>
    <property type="evidence" value="ECO:0007669"/>
    <property type="project" value="UniProtKB-KW"/>
</dbReference>
<feature type="domain" description="THAP-type" evidence="10">
    <location>
        <begin position="1"/>
        <end position="79"/>
    </location>
</feature>
<evidence type="ECO:0000259" key="10">
    <source>
        <dbReference type="PROSITE" id="PS50950"/>
    </source>
</evidence>
<dbReference type="PANTHER" id="PTHR24379">
    <property type="entry name" value="KRAB AND ZINC FINGER DOMAIN-CONTAINING"/>
    <property type="match status" value="1"/>
</dbReference>
<sequence length="642" mass="73779">MMDRCGARGCQNEATGRGGYSFFPVPTDPELRDSWEFHLEQSDLPQSTVICEKHFSSEEVITDENGEKTLKPNAVPSLKVKTIEEEGSSPVRRSSRKRVPKKVESSKGNDSQSGKKKGTRLLFKTTAKSPEKNKRTRASKNEKENSDLQQDLTVKRSRKRRKNKESCDVPSKTSKKVELIGDDKRGHAIAEWYLLDIFEATRVITSVLHTGTLVTDCLVANMEETIIEIISKLLQRLSSVLITTLEKEFDIKCNILPVLRNLHENIKENVNELVTEENDNSAIQFKPDEDSYEQALRCLDSKDPPSVVEEVISSPFDEDFMLIEHSYCRPSEQEAEKTKKRTKGGEHSIKQKFQCGFCTFKTFYKSKLRRHVKHHLHYKKRFECDMCDYCATTTEAYSKHVRTHTGEKPYGCDLCDFRTANRSNLNRHRIIHEDVKPFACPHCDHSTRQRGSLIHHIECAHNNTDRPKVKGRQSVYACGDCSFITISRQEFIAHGKTHKNYNCSQCDFVGKDSKELKTHQATHKVEDRLLSCDLCNYSTFRSAYLRRHVATHSMGKPFKCEVCLNTYRSQAHLNMHARKHEIGPTARGLPCDGVLRLLCTLLHKYTVRQSLEIEILNHEIGTCLQNYLDRVRPRLLDDPKPY</sequence>
<feature type="domain" description="C2H2-type" evidence="9">
    <location>
        <begin position="530"/>
        <end position="557"/>
    </location>
</feature>
<dbReference type="AlphaFoldDB" id="A0A0A9Z697"/>
<protein>
    <submittedName>
        <fullName evidence="14">Transcriptional repressor CTCF</fullName>
    </submittedName>
</protein>
<organism evidence="14">
    <name type="scientific">Lygus hesperus</name>
    <name type="common">Western plant bug</name>
    <dbReference type="NCBI Taxonomy" id="30085"/>
    <lineage>
        <taxon>Eukaryota</taxon>
        <taxon>Metazoa</taxon>
        <taxon>Ecdysozoa</taxon>
        <taxon>Arthropoda</taxon>
        <taxon>Hexapoda</taxon>
        <taxon>Insecta</taxon>
        <taxon>Pterygota</taxon>
        <taxon>Neoptera</taxon>
        <taxon>Paraneoptera</taxon>
        <taxon>Hemiptera</taxon>
        <taxon>Heteroptera</taxon>
        <taxon>Panheteroptera</taxon>
        <taxon>Cimicomorpha</taxon>
        <taxon>Miridae</taxon>
        <taxon>Mirini</taxon>
        <taxon>Lygus</taxon>
    </lineage>
</organism>
<evidence type="ECO:0000256" key="8">
    <source>
        <dbReference type="SAM" id="MobiDB-lite"/>
    </source>
</evidence>
<accession>A0A0A9Z697</accession>
<dbReference type="InterPro" id="IPR006612">
    <property type="entry name" value="THAP_Znf"/>
</dbReference>
<dbReference type="PANTHER" id="PTHR24379:SF121">
    <property type="entry name" value="C2H2-TYPE DOMAIN-CONTAINING PROTEIN"/>
    <property type="match status" value="1"/>
</dbReference>
<dbReference type="SMART" id="SM00980">
    <property type="entry name" value="THAP"/>
    <property type="match status" value="1"/>
</dbReference>
<evidence type="ECO:0000256" key="6">
    <source>
        <dbReference type="PROSITE-ProRule" id="PRU00042"/>
    </source>
</evidence>
<dbReference type="SUPFAM" id="SSF57667">
    <property type="entry name" value="beta-beta-alpha zinc fingers"/>
    <property type="match status" value="4"/>
</dbReference>
<evidence type="ECO:0000256" key="3">
    <source>
        <dbReference type="ARBA" id="ARBA00022771"/>
    </source>
</evidence>
<evidence type="ECO:0000313" key="14">
    <source>
        <dbReference type="EMBL" id="JAG39401.1"/>
    </source>
</evidence>
<gene>
    <name evidence="14" type="primary">CTCF_4</name>
    <name evidence="16" type="synonym">CTCF_1</name>
    <name evidence="12" type="synonym">CTCF_2</name>
    <name evidence="13" type="synonym">CTCF_3</name>
    <name evidence="15" type="synonym">CTCF_5</name>
    <name evidence="11" type="synonym">CTCF_9</name>
    <name evidence="14" type="ORF">CM83_92710</name>
    <name evidence="13" type="ORF">CM83_92712</name>
    <name evidence="12" type="ORF">CM83_92714</name>
    <name evidence="16" type="ORF">CM83_92716</name>
    <name evidence="15" type="ORF">CM83_92718</name>
    <name evidence="11" type="ORF">CM83_92720</name>
</gene>
<dbReference type="EMBL" id="GBHO01004204">
    <property type="protein sequence ID" value="JAG39400.1"/>
    <property type="molecule type" value="Transcribed_RNA"/>
</dbReference>
<dbReference type="FunFam" id="3.30.160.60:FF:000882">
    <property type="entry name" value="Predicted gene, 21060"/>
    <property type="match status" value="1"/>
</dbReference>
<evidence type="ECO:0000256" key="2">
    <source>
        <dbReference type="ARBA" id="ARBA00022737"/>
    </source>
</evidence>
<dbReference type="EMBL" id="GBHO01004206">
    <property type="protein sequence ID" value="JAG39398.1"/>
    <property type="molecule type" value="Transcribed_RNA"/>
</dbReference>
<feature type="domain" description="C2H2-type" evidence="9">
    <location>
        <begin position="558"/>
        <end position="580"/>
    </location>
</feature>
<dbReference type="SMART" id="SM00355">
    <property type="entry name" value="ZnF_C2H2"/>
    <property type="match status" value="8"/>
</dbReference>
<feature type="compositionally biased region" description="Basic and acidic residues" evidence="8">
    <location>
        <begin position="129"/>
        <end position="146"/>
    </location>
</feature>
<evidence type="ECO:0000313" key="13">
    <source>
        <dbReference type="EMBL" id="JAG39400.1"/>
    </source>
</evidence>
<dbReference type="GO" id="GO:0003677">
    <property type="term" value="F:DNA binding"/>
    <property type="evidence" value="ECO:0007669"/>
    <property type="project" value="UniProtKB-UniRule"/>
</dbReference>
<dbReference type="EMBL" id="GBHO01004205">
    <property type="protein sequence ID" value="JAG39399.1"/>
    <property type="molecule type" value="Transcribed_RNA"/>
</dbReference>
<keyword evidence="3 6" id="KW-0863">Zinc-finger</keyword>
<feature type="domain" description="C2H2-type" evidence="9">
    <location>
        <begin position="438"/>
        <end position="466"/>
    </location>
</feature>
<keyword evidence="4" id="KW-0862">Zinc</keyword>
<feature type="domain" description="C2H2-type" evidence="9">
    <location>
        <begin position="501"/>
        <end position="528"/>
    </location>
</feature>
<dbReference type="Gene3D" id="6.20.210.20">
    <property type="entry name" value="THAP domain"/>
    <property type="match status" value="1"/>
</dbReference>